<sequence length="154" mass="17052">MPSRVCKAIVRAEINAYGYNKRYEWVANSSARESGDNDWPEYRYPEVGSNNDNPNTNLMVTDKLNESTIKVNLAEKTVAHDAARANKKPKAGNSVECGTKPGSRAEQLDLGASDDDWEVCNCEALAKEAQDEQDRVEWVLVGKTEAEKACAAKR</sequence>
<feature type="region of interest" description="Disordered" evidence="1">
    <location>
        <begin position="31"/>
        <end position="59"/>
    </location>
</feature>
<dbReference type="EMBL" id="FP929129">
    <property type="protein sequence ID" value="CBX96751.1"/>
    <property type="molecule type" value="Genomic_DNA"/>
</dbReference>
<proteinExistence type="predicted"/>
<keyword evidence="3" id="KW-1185">Reference proteome</keyword>
<evidence type="ECO:0000313" key="3">
    <source>
        <dbReference type="Proteomes" id="UP000002668"/>
    </source>
</evidence>
<feature type="region of interest" description="Disordered" evidence="1">
    <location>
        <begin position="80"/>
        <end position="110"/>
    </location>
</feature>
<feature type="compositionally biased region" description="Polar residues" evidence="1">
    <location>
        <begin position="48"/>
        <end position="59"/>
    </location>
</feature>
<dbReference type="InParanoid" id="E4ZZF6"/>
<organism evidence="3">
    <name type="scientific">Leptosphaeria maculans (strain JN3 / isolate v23.1.3 / race Av1-4-5-6-7-8)</name>
    <name type="common">Blackleg fungus</name>
    <name type="synonym">Phoma lingam</name>
    <dbReference type="NCBI Taxonomy" id="985895"/>
    <lineage>
        <taxon>Eukaryota</taxon>
        <taxon>Fungi</taxon>
        <taxon>Dikarya</taxon>
        <taxon>Ascomycota</taxon>
        <taxon>Pezizomycotina</taxon>
        <taxon>Dothideomycetes</taxon>
        <taxon>Pleosporomycetidae</taxon>
        <taxon>Pleosporales</taxon>
        <taxon>Pleosporineae</taxon>
        <taxon>Leptosphaeriaceae</taxon>
        <taxon>Plenodomus</taxon>
        <taxon>Plenodomus lingam/Leptosphaeria maculans species complex</taxon>
    </lineage>
</organism>
<dbReference type="HOGENOM" id="CLU_1704538_0_0_1"/>
<gene>
    <name evidence="2" type="ORF">LEMA_P110160.1</name>
</gene>
<evidence type="ECO:0000256" key="1">
    <source>
        <dbReference type="SAM" id="MobiDB-lite"/>
    </source>
</evidence>
<dbReference type="VEuPathDB" id="FungiDB:LEMA_P110160.1"/>
<dbReference type="GeneID" id="13283234"/>
<accession>E4ZZF6</accession>
<dbReference type="Proteomes" id="UP000002668">
    <property type="component" value="Genome"/>
</dbReference>
<dbReference type="AlphaFoldDB" id="E4ZZF6"/>
<dbReference type="RefSeq" id="XP_003840230.1">
    <property type="nucleotide sequence ID" value="XM_003840182.1"/>
</dbReference>
<dbReference type="OrthoDB" id="3694690at2759"/>
<reference evidence="3" key="1">
    <citation type="journal article" date="2011" name="Nat. Commun.">
        <title>Effector diversification within compartments of the Leptosphaeria maculans genome affected by Repeat-Induced Point mutations.</title>
        <authorList>
            <person name="Rouxel T."/>
            <person name="Grandaubert J."/>
            <person name="Hane J.K."/>
            <person name="Hoede C."/>
            <person name="van de Wouw A.P."/>
            <person name="Couloux A."/>
            <person name="Dominguez V."/>
            <person name="Anthouard V."/>
            <person name="Bally P."/>
            <person name="Bourras S."/>
            <person name="Cozijnsen A.J."/>
            <person name="Ciuffetti L.M."/>
            <person name="Degrave A."/>
            <person name="Dilmaghani A."/>
            <person name="Duret L."/>
            <person name="Fudal I."/>
            <person name="Goodwin S.B."/>
            <person name="Gout L."/>
            <person name="Glaser N."/>
            <person name="Linglin J."/>
            <person name="Kema G.H.J."/>
            <person name="Lapalu N."/>
            <person name="Lawrence C.B."/>
            <person name="May K."/>
            <person name="Meyer M."/>
            <person name="Ollivier B."/>
            <person name="Poulain J."/>
            <person name="Schoch C.L."/>
            <person name="Simon A."/>
            <person name="Spatafora J.W."/>
            <person name="Stachowiak A."/>
            <person name="Turgeon B.G."/>
            <person name="Tyler B.M."/>
            <person name="Vincent D."/>
            <person name="Weissenbach J."/>
            <person name="Amselem J."/>
            <person name="Quesneville H."/>
            <person name="Oliver R.P."/>
            <person name="Wincker P."/>
            <person name="Balesdent M.-H."/>
            <person name="Howlett B.J."/>
        </authorList>
    </citation>
    <scope>NUCLEOTIDE SEQUENCE [LARGE SCALE GENOMIC DNA]</scope>
    <source>
        <strain evidence="3">JN3 / isolate v23.1.3 / race Av1-4-5-6-7-8</strain>
    </source>
</reference>
<evidence type="ECO:0000313" key="2">
    <source>
        <dbReference type="EMBL" id="CBX96751.1"/>
    </source>
</evidence>
<name>E4ZZF6_LEPMJ</name>
<protein>
    <submittedName>
        <fullName evidence="2">Predicted protein</fullName>
    </submittedName>
</protein>